<evidence type="ECO:0000259" key="5">
    <source>
        <dbReference type="PROSITE" id="PS51123"/>
    </source>
</evidence>
<dbReference type="PANTHER" id="PTHR30329:SF21">
    <property type="entry name" value="LIPOPROTEIN YIAD-RELATED"/>
    <property type="match status" value="1"/>
</dbReference>
<dbReference type="EMBL" id="PSQJ01000003">
    <property type="protein sequence ID" value="PTL86478.1"/>
    <property type="molecule type" value="Genomic_DNA"/>
</dbReference>
<dbReference type="AlphaFoldDB" id="A0A2T4VXI7"/>
<dbReference type="SUPFAM" id="SSF103088">
    <property type="entry name" value="OmpA-like"/>
    <property type="match status" value="1"/>
</dbReference>
<gene>
    <name evidence="6" type="ORF">C4617_03530</name>
</gene>
<keyword evidence="2 4" id="KW-0472">Membrane</keyword>
<name>A0A2T4VXI7_9HYPH</name>
<evidence type="ECO:0000256" key="3">
    <source>
        <dbReference type="ARBA" id="ARBA00023237"/>
    </source>
</evidence>
<keyword evidence="3" id="KW-0998">Cell outer membrane</keyword>
<dbReference type="Pfam" id="PF00691">
    <property type="entry name" value="OmpA"/>
    <property type="match status" value="1"/>
</dbReference>
<organism evidence="6 7">
    <name type="scientific">Candidatus Liberibacter europaeus</name>
    <dbReference type="NCBI Taxonomy" id="744859"/>
    <lineage>
        <taxon>Bacteria</taxon>
        <taxon>Pseudomonadati</taxon>
        <taxon>Pseudomonadota</taxon>
        <taxon>Alphaproteobacteria</taxon>
        <taxon>Hyphomicrobiales</taxon>
        <taxon>Rhizobiaceae</taxon>
        <taxon>Liberibacter</taxon>
    </lineage>
</organism>
<dbReference type="GO" id="GO:0009279">
    <property type="term" value="C:cell outer membrane"/>
    <property type="evidence" value="ECO:0007669"/>
    <property type="project" value="UniProtKB-SubCell"/>
</dbReference>
<keyword evidence="6" id="KW-0282">Flagellum</keyword>
<evidence type="ECO:0000256" key="2">
    <source>
        <dbReference type="ARBA" id="ARBA00023136"/>
    </source>
</evidence>
<sequence length="166" mass="18757">MKRIAGFDSKFFVIFLFFAFVNNGCQYGNRFAGTSSAKLEGVSVDMIDMQKEFTYSAGEGIFFDESSYVIRPEDIHILSSIGSWLESHDCDFVIAGHTDGQGTRNYNMVLGFHRARMVYNYLLARGIPSSRMKTTSYGKELPISLGLSENSYAKNRRAVVILKRCR</sequence>
<proteinExistence type="predicted"/>
<comment type="caution">
    <text evidence="6">The sequence shown here is derived from an EMBL/GenBank/DDBJ whole genome shotgun (WGS) entry which is preliminary data.</text>
</comment>
<evidence type="ECO:0000256" key="1">
    <source>
        <dbReference type="ARBA" id="ARBA00004442"/>
    </source>
</evidence>
<dbReference type="InterPro" id="IPR036737">
    <property type="entry name" value="OmpA-like_sf"/>
</dbReference>
<dbReference type="InterPro" id="IPR050330">
    <property type="entry name" value="Bact_OuterMem_StrucFunc"/>
</dbReference>
<dbReference type="PRINTS" id="PR01021">
    <property type="entry name" value="OMPADOMAIN"/>
</dbReference>
<accession>A0A2T4VXI7</accession>
<comment type="subcellular location">
    <subcellularLocation>
        <location evidence="1">Cell outer membrane</location>
    </subcellularLocation>
</comment>
<reference evidence="7" key="1">
    <citation type="submission" date="2018-02" db="EMBL/GenBank/DDBJ databases">
        <title>Genome sequence of Candidatus Liberibacter europaeus.</title>
        <authorList>
            <person name="Frampton R.A."/>
            <person name="Thompson S.M."/>
            <person name="David C."/>
            <person name="Addison S.M."/>
            <person name="Smith G.R."/>
        </authorList>
    </citation>
    <scope>NUCLEOTIDE SEQUENCE [LARGE SCALE GENOMIC DNA]</scope>
</reference>
<evidence type="ECO:0000313" key="7">
    <source>
        <dbReference type="Proteomes" id="UP000240811"/>
    </source>
</evidence>
<dbReference type="PROSITE" id="PS51123">
    <property type="entry name" value="OMPA_2"/>
    <property type="match status" value="1"/>
</dbReference>
<evidence type="ECO:0000313" key="6">
    <source>
        <dbReference type="EMBL" id="PTL86478.1"/>
    </source>
</evidence>
<dbReference type="Gene3D" id="3.30.1330.60">
    <property type="entry name" value="OmpA-like domain"/>
    <property type="match status" value="1"/>
</dbReference>
<dbReference type="PANTHER" id="PTHR30329">
    <property type="entry name" value="STATOR ELEMENT OF FLAGELLAR MOTOR COMPLEX"/>
    <property type="match status" value="1"/>
</dbReference>
<keyword evidence="6" id="KW-0966">Cell projection</keyword>
<evidence type="ECO:0000256" key="4">
    <source>
        <dbReference type="PROSITE-ProRule" id="PRU00473"/>
    </source>
</evidence>
<dbReference type="Proteomes" id="UP000240811">
    <property type="component" value="Unassembled WGS sequence"/>
</dbReference>
<feature type="domain" description="OmpA-like" evidence="5">
    <location>
        <begin position="50"/>
        <end position="166"/>
    </location>
</feature>
<dbReference type="CDD" id="cd07185">
    <property type="entry name" value="OmpA_C-like"/>
    <property type="match status" value="1"/>
</dbReference>
<dbReference type="InterPro" id="IPR006664">
    <property type="entry name" value="OMP_bac"/>
</dbReference>
<keyword evidence="6" id="KW-0969">Cilium</keyword>
<dbReference type="InterPro" id="IPR006665">
    <property type="entry name" value="OmpA-like"/>
</dbReference>
<protein>
    <submittedName>
        <fullName evidence="6">Flagellar motor protein MotB</fullName>
    </submittedName>
</protein>